<comment type="caution">
    <text evidence="1">The sequence shown here is derived from an EMBL/GenBank/DDBJ whole genome shotgun (WGS) entry which is preliminary data.</text>
</comment>
<evidence type="ECO:0000313" key="2">
    <source>
        <dbReference type="Proteomes" id="UP000625527"/>
    </source>
</evidence>
<dbReference type="EMBL" id="JADAQT010000069">
    <property type="protein sequence ID" value="MBE1875726.1"/>
    <property type="molecule type" value="Genomic_DNA"/>
</dbReference>
<proteinExistence type="predicted"/>
<dbReference type="Proteomes" id="UP000625527">
    <property type="component" value="Unassembled WGS sequence"/>
</dbReference>
<sequence>MPDGAAARPISTVSSCDAALVMYKPNGFNRPCTAGDRARIRVGWASVLAWLQGVDPDAVAEPDLVAAVARKAALRLPRNPEYDIAVWSALAEGVTALSPQAGSDVTVTSLHTEFALLLKALGLACRDAVELTLTAPTIDVLYGRSNNFQRHRHLLIPLLTRAPVRIEVWTGENAALMLPAKLLVRRAMSTDGLTNMIHGEVDTAASVWETFNAVRRAMQVASSAGTDEGAA</sequence>
<protein>
    <recommendedName>
        <fullName evidence="3">DUF5753 domain-containing protein</fullName>
    </recommendedName>
</protein>
<organism evidence="1 2">
    <name type="scientific">Myceligenerans pegani</name>
    <dbReference type="NCBI Taxonomy" id="2776917"/>
    <lineage>
        <taxon>Bacteria</taxon>
        <taxon>Bacillati</taxon>
        <taxon>Actinomycetota</taxon>
        <taxon>Actinomycetes</taxon>
        <taxon>Micrococcales</taxon>
        <taxon>Promicromonosporaceae</taxon>
        <taxon>Myceligenerans</taxon>
    </lineage>
</organism>
<gene>
    <name evidence="1" type="ORF">IHE71_08385</name>
</gene>
<name>A0ABR9MXE0_9MICO</name>
<evidence type="ECO:0008006" key="3">
    <source>
        <dbReference type="Google" id="ProtNLM"/>
    </source>
</evidence>
<dbReference type="RefSeq" id="WP_192862297.1">
    <property type="nucleotide sequence ID" value="NZ_JADAQT010000069.1"/>
</dbReference>
<reference evidence="1 2" key="1">
    <citation type="submission" date="2020-10" db="EMBL/GenBank/DDBJ databases">
        <title>Myceligenerans pegani sp. nov., an endophytic actinomycete isolated from Peganum harmala L. in Xinjiang, China.</title>
        <authorList>
            <person name="Xin L."/>
        </authorList>
    </citation>
    <scope>NUCLEOTIDE SEQUENCE [LARGE SCALE GENOMIC DNA]</scope>
    <source>
        <strain evidence="1 2">TRM65318</strain>
    </source>
</reference>
<evidence type="ECO:0000313" key="1">
    <source>
        <dbReference type="EMBL" id="MBE1875726.1"/>
    </source>
</evidence>
<keyword evidence="2" id="KW-1185">Reference proteome</keyword>
<accession>A0ABR9MXE0</accession>